<accession>A0ABT9IZ26</accession>
<protein>
    <submittedName>
        <fullName evidence="2">7TM-DISM domain-containing protein</fullName>
    </submittedName>
</protein>
<reference evidence="2 3" key="1">
    <citation type="submission" date="2023-08" db="EMBL/GenBank/DDBJ databases">
        <authorList>
            <person name="Park J.-S."/>
        </authorList>
    </citation>
    <scope>NUCLEOTIDE SEQUENCE [LARGE SCALE GENOMIC DNA]</scope>
    <source>
        <strain evidence="2 3">2205SS18-9</strain>
    </source>
</reference>
<comment type="caution">
    <text evidence="2">The sequence shown here is derived from an EMBL/GenBank/DDBJ whole genome shotgun (WGS) entry which is preliminary data.</text>
</comment>
<keyword evidence="1" id="KW-0732">Signal</keyword>
<name>A0ABT9IZ26_9BACL</name>
<dbReference type="Proteomes" id="UP001231941">
    <property type="component" value="Unassembled WGS sequence"/>
</dbReference>
<sequence>MKKAILVIASLLAVSSVMAAMAFSSATVKNDANFTITNTDEALLAVSTGEGGHNAAYYEEANDGARVLKIDFDRGHEGDFGLQPNSEYIWEDLFEVTNNSENQLDFVIGFFPNGYTYLKDADLYVKSDSGEWKRIDSGDNGDPHSNNSKLYINHINPGDSRSLDVKIVQGEGHDGGFFGEQDFEIVVSTRER</sequence>
<feature type="signal peptide" evidence="1">
    <location>
        <begin position="1"/>
        <end position="19"/>
    </location>
</feature>
<dbReference type="EMBL" id="JAVAMP010000003">
    <property type="protein sequence ID" value="MDP5274382.1"/>
    <property type="molecule type" value="Genomic_DNA"/>
</dbReference>
<feature type="chain" id="PRO_5046784417" evidence="1">
    <location>
        <begin position="20"/>
        <end position="192"/>
    </location>
</feature>
<evidence type="ECO:0000256" key="1">
    <source>
        <dbReference type="SAM" id="SignalP"/>
    </source>
</evidence>
<evidence type="ECO:0000313" key="2">
    <source>
        <dbReference type="EMBL" id="MDP5274382.1"/>
    </source>
</evidence>
<evidence type="ECO:0000313" key="3">
    <source>
        <dbReference type="Proteomes" id="UP001231941"/>
    </source>
</evidence>
<proteinExistence type="predicted"/>
<dbReference type="RefSeq" id="WP_305991693.1">
    <property type="nucleotide sequence ID" value="NZ_JAVAMP010000003.1"/>
</dbReference>
<gene>
    <name evidence="2" type="ORF">Q5Y73_09695</name>
</gene>
<keyword evidence="3" id="KW-1185">Reference proteome</keyword>
<organism evidence="2 3">
    <name type="scientific">Chengkuizengella axinellae</name>
    <dbReference type="NCBI Taxonomy" id="3064388"/>
    <lineage>
        <taxon>Bacteria</taxon>
        <taxon>Bacillati</taxon>
        <taxon>Bacillota</taxon>
        <taxon>Bacilli</taxon>
        <taxon>Bacillales</taxon>
        <taxon>Paenibacillaceae</taxon>
        <taxon>Chengkuizengella</taxon>
    </lineage>
</organism>